<dbReference type="PRINTS" id="PR00133">
    <property type="entry name" value="GLHYDRLASE3"/>
</dbReference>
<dbReference type="InterPro" id="IPR036962">
    <property type="entry name" value="Glyco_hydro_3_N_sf"/>
</dbReference>
<gene>
    <name evidence="8" type="ORF">SAMN06297144_2522</name>
</gene>
<evidence type="ECO:0000256" key="6">
    <source>
        <dbReference type="ARBA" id="ARBA00032594"/>
    </source>
</evidence>
<dbReference type="InterPro" id="IPR002772">
    <property type="entry name" value="Glyco_hydro_3_C"/>
</dbReference>
<proteinExistence type="inferred from homology"/>
<evidence type="ECO:0000259" key="7">
    <source>
        <dbReference type="SMART" id="SM01217"/>
    </source>
</evidence>
<dbReference type="PANTHER" id="PTHR42721:SF3">
    <property type="entry name" value="BETA-D-XYLOSIDASE 5-RELATED"/>
    <property type="match status" value="1"/>
</dbReference>
<evidence type="ECO:0000256" key="1">
    <source>
        <dbReference type="ARBA" id="ARBA00005336"/>
    </source>
</evidence>
<dbReference type="FunFam" id="2.60.40.10:FF:000495">
    <property type="entry name" value="Periplasmic beta-glucosidase"/>
    <property type="match status" value="1"/>
</dbReference>
<dbReference type="EMBL" id="OBMI01000003">
    <property type="protein sequence ID" value="SOB87390.1"/>
    <property type="molecule type" value="Genomic_DNA"/>
</dbReference>
<name>A0A285QZQ6_9SPHN</name>
<dbReference type="SUPFAM" id="SSF51445">
    <property type="entry name" value="(Trans)glycosidases"/>
    <property type="match status" value="1"/>
</dbReference>
<protein>
    <recommendedName>
        <fullName evidence="6">Beta-D-glucoside glucohydrolase</fullName>
    </recommendedName>
    <alternativeName>
        <fullName evidence="4">Cellobiase</fullName>
    </alternativeName>
    <alternativeName>
        <fullName evidence="5">Gentiobiase</fullName>
    </alternativeName>
</protein>
<keyword evidence="9" id="KW-1185">Reference proteome</keyword>
<dbReference type="InterPro" id="IPR026891">
    <property type="entry name" value="Fn3-like"/>
</dbReference>
<evidence type="ECO:0000256" key="2">
    <source>
        <dbReference type="ARBA" id="ARBA00022729"/>
    </source>
</evidence>
<dbReference type="Pfam" id="PF00933">
    <property type="entry name" value="Glyco_hydro_3"/>
    <property type="match status" value="1"/>
</dbReference>
<keyword evidence="2" id="KW-0732">Signal</keyword>
<dbReference type="SMART" id="SM01217">
    <property type="entry name" value="Fn3_like"/>
    <property type="match status" value="1"/>
</dbReference>
<dbReference type="RefSeq" id="WP_097064396.1">
    <property type="nucleotide sequence ID" value="NZ_OBMI01000003.1"/>
</dbReference>
<dbReference type="GO" id="GO:0045493">
    <property type="term" value="P:xylan catabolic process"/>
    <property type="evidence" value="ECO:0007669"/>
    <property type="project" value="InterPro"/>
</dbReference>
<dbReference type="InterPro" id="IPR036881">
    <property type="entry name" value="Glyco_hydro_3_C_sf"/>
</dbReference>
<dbReference type="GO" id="GO:0008422">
    <property type="term" value="F:beta-glucosidase activity"/>
    <property type="evidence" value="ECO:0007669"/>
    <property type="project" value="UniProtKB-ARBA"/>
</dbReference>
<accession>A0A285QZQ6</accession>
<dbReference type="SUPFAM" id="SSF52279">
    <property type="entry name" value="Beta-D-glucan exohydrolase, C-terminal domain"/>
    <property type="match status" value="1"/>
</dbReference>
<evidence type="ECO:0000313" key="9">
    <source>
        <dbReference type="Proteomes" id="UP000219494"/>
    </source>
</evidence>
<comment type="similarity">
    <text evidence="1">Belongs to the glycosyl hydrolase 3 family.</text>
</comment>
<evidence type="ECO:0000256" key="5">
    <source>
        <dbReference type="ARBA" id="ARBA00032194"/>
    </source>
</evidence>
<dbReference type="Pfam" id="PF14310">
    <property type="entry name" value="Fn3-like"/>
    <property type="match status" value="1"/>
</dbReference>
<evidence type="ECO:0000256" key="3">
    <source>
        <dbReference type="ARBA" id="ARBA00022801"/>
    </source>
</evidence>
<evidence type="ECO:0000256" key="4">
    <source>
        <dbReference type="ARBA" id="ARBA00031448"/>
    </source>
</evidence>
<dbReference type="OrthoDB" id="9781691at2"/>
<sequence length="800" mass="85473">MTIADHHLRPTRRALLGWLGTASVIALTPGGAALAAAPPVYKDARAPIDLRVRDLLARMTLEEKVAQLIALWGTKSQVMRDGGLDFDPDKASAAYPASFGQITRPSDRRGGPAVAAVAGGTGARWRSADSTIGFVNAVQRWATTRTRLGIPVLFHEESLHGFMAPDATMFPQAIGMAGAFDRDMMRTVQAVVGREVRAHGSPITLSPVVDIARDPRWGRIEETFGEDPYLCGEMGVAAVEGLQGNGHTLQPGKVFATLKHMTGHGQPQAGNNIGPAPIAERELRSHFFPPFRAVVERTGIAAVMPSYNELDGIPSHANRWLLTDVLRGEWGFDGAIVSDYGAVEELQTIHHVTADREASARAALHAGVDSELPDGTCYRTLVQQVRDGQVAIADVDAACARMLTLKFRAGLFENPFADLRAARAITGNAEARTLARKAAEKSLCLLTNDGTLPLRLGAHRRVAVIGPNAAVARLGGYSGAPKQEISLLEGIRAKLRGRAEVLHAQGVFITQSEDRSEDEVLLADPAKNRALIAEAVMVAQGADVIILAIGDTEQTSREGFAKNHLGDRTSLDLLGEQNALFDALHALGKPVVVCAINGRPPSWPNVVARANAVLECWYPGQEGGTAVADALWGDVNPGAKLPVTVARNAGQLPLFYDAKPSVGRGYLFDTTAPLFPFGHGLSYTRFEVSTPVLSAARIGPAGTVDVAVTVRNAGDRAGDEVVQVYVRDEVASVTQPGKKLVGFQRVTLAPGETRTVTVPLDRRAFALWNRELQEVVEPGRFTIMAGPNSLDLKSATLEIA</sequence>
<keyword evidence="3" id="KW-0378">Hydrolase</keyword>
<dbReference type="InterPro" id="IPR017853">
    <property type="entry name" value="GH"/>
</dbReference>
<dbReference type="PROSITE" id="PS51318">
    <property type="entry name" value="TAT"/>
    <property type="match status" value="1"/>
</dbReference>
<reference evidence="8 9" key="1">
    <citation type="submission" date="2017-07" db="EMBL/GenBank/DDBJ databases">
        <authorList>
            <person name="Sun Z.S."/>
            <person name="Albrecht U."/>
            <person name="Echele G."/>
            <person name="Lee C.C."/>
        </authorList>
    </citation>
    <scope>NUCLEOTIDE SEQUENCE [LARGE SCALE GENOMIC DNA]</scope>
    <source>
        <strain evidence="8 9">CGMCC 1.12672</strain>
    </source>
</reference>
<feature type="domain" description="Fibronectin type III-like" evidence="7">
    <location>
        <begin position="720"/>
        <end position="789"/>
    </location>
</feature>
<dbReference type="InterPro" id="IPR006311">
    <property type="entry name" value="TAT_signal"/>
</dbReference>
<dbReference type="InterPro" id="IPR001764">
    <property type="entry name" value="Glyco_hydro_3_N"/>
</dbReference>
<dbReference type="GO" id="GO:0031222">
    <property type="term" value="P:arabinan catabolic process"/>
    <property type="evidence" value="ECO:0007669"/>
    <property type="project" value="TreeGrafter"/>
</dbReference>
<evidence type="ECO:0000313" key="8">
    <source>
        <dbReference type="EMBL" id="SOB87390.1"/>
    </source>
</evidence>
<dbReference type="AlphaFoldDB" id="A0A285QZQ6"/>
<dbReference type="GO" id="GO:0046556">
    <property type="term" value="F:alpha-L-arabinofuranosidase activity"/>
    <property type="evidence" value="ECO:0007669"/>
    <property type="project" value="TreeGrafter"/>
</dbReference>
<dbReference type="Gene3D" id="3.40.50.1700">
    <property type="entry name" value="Glycoside hydrolase family 3 C-terminal domain"/>
    <property type="match status" value="1"/>
</dbReference>
<dbReference type="Gene3D" id="3.20.20.300">
    <property type="entry name" value="Glycoside hydrolase, family 3, N-terminal domain"/>
    <property type="match status" value="1"/>
</dbReference>
<organism evidence="8 9">
    <name type="scientific">Sphingomonas guangdongensis</name>
    <dbReference type="NCBI Taxonomy" id="1141890"/>
    <lineage>
        <taxon>Bacteria</taxon>
        <taxon>Pseudomonadati</taxon>
        <taxon>Pseudomonadota</taxon>
        <taxon>Alphaproteobacteria</taxon>
        <taxon>Sphingomonadales</taxon>
        <taxon>Sphingomonadaceae</taxon>
        <taxon>Sphingomonas</taxon>
    </lineage>
</organism>
<dbReference type="Gene3D" id="2.60.40.10">
    <property type="entry name" value="Immunoglobulins"/>
    <property type="match status" value="1"/>
</dbReference>
<dbReference type="InterPro" id="IPR044993">
    <property type="entry name" value="BXL"/>
</dbReference>
<dbReference type="GO" id="GO:0009044">
    <property type="term" value="F:xylan 1,4-beta-xylosidase activity"/>
    <property type="evidence" value="ECO:0007669"/>
    <property type="project" value="InterPro"/>
</dbReference>
<dbReference type="InterPro" id="IPR013783">
    <property type="entry name" value="Ig-like_fold"/>
</dbReference>
<dbReference type="Pfam" id="PF01915">
    <property type="entry name" value="Glyco_hydro_3_C"/>
    <property type="match status" value="1"/>
</dbReference>
<dbReference type="Proteomes" id="UP000219494">
    <property type="component" value="Unassembled WGS sequence"/>
</dbReference>
<dbReference type="PANTHER" id="PTHR42721">
    <property type="entry name" value="SUGAR HYDROLASE-RELATED"/>
    <property type="match status" value="1"/>
</dbReference>